<keyword evidence="3" id="KW-1185">Reference proteome</keyword>
<dbReference type="EMBL" id="MU006356">
    <property type="protein sequence ID" value="KAF2845023.1"/>
    <property type="molecule type" value="Genomic_DNA"/>
</dbReference>
<gene>
    <name evidence="2" type="ORF">T440DRAFT_435463</name>
</gene>
<feature type="domain" description="Dienelactone hydrolase" evidence="1">
    <location>
        <begin position="43"/>
        <end position="252"/>
    </location>
</feature>
<dbReference type="Proteomes" id="UP000799423">
    <property type="component" value="Unassembled WGS sequence"/>
</dbReference>
<proteinExistence type="predicted"/>
<dbReference type="PANTHER" id="PTHR17630">
    <property type="entry name" value="DIENELACTONE HYDROLASE"/>
    <property type="match status" value="1"/>
</dbReference>
<dbReference type="Pfam" id="PF01738">
    <property type="entry name" value="DLH"/>
    <property type="match status" value="1"/>
</dbReference>
<reference evidence="2" key="1">
    <citation type="submission" date="2020-01" db="EMBL/GenBank/DDBJ databases">
        <authorList>
            <consortium name="DOE Joint Genome Institute"/>
            <person name="Haridas S."/>
            <person name="Albert R."/>
            <person name="Binder M."/>
            <person name="Bloem J."/>
            <person name="Labutti K."/>
            <person name="Salamov A."/>
            <person name="Andreopoulos B."/>
            <person name="Baker S.E."/>
            <person name="Barry K."/>
            <person name="Bills G."/>
            <person name="Bluhm B.H."/>
            <person name="Cannon C."/>
            <person name="Castanera R."/>
            <person name="Culley D.E."/>
            <person name="Daum C."/>
            <person name="Ezra D."/>
            <person name="Gonzalez J.B."/>
            <person name="Henrissat B."/>
            <person name="Kuo A."/>
            <person name="Liang C."/>
            <person name="Lipzen A."/>
            <person name="Lutzoni F."/>
            <person name="Magnuson J."/>
            <person name="Mondo S."/>
            <person name="Nolan M."/>
            <person name="Ohm R."/>
            <person name="Pangilinan J."/>
            <person name="Park H.-J."/>
            <person name="Ramirez L."/>
            <person name="Alfaro M."/>
            <person name="Sun H."/>
            <person name="Tritt A."/>
            <person name="Yoshinaga Y."/>
            <person name="Zwiers L.-H."/>
            <person name="Turgeon B.G."/>
            <person name="Goodwin S.B."/>
            <person name="Spatafora J.W."/>
            <person name="Crous P.W."/>
            <person name="Grigoriev I.V."/>
        </authorList>
    </citation>
    <scope>NUCLEOTIDE SEQUENCE</scope>
    <source>
        <strain evidence="2">IPT5</strain>
    </source>
</reference>
<organism evidence="2 3">
    <name type="scientific">Plenodomus tracheiphilus IPT5</name>
    <dbReference type="NCBI Taxonomy" id="1408161"/>
    <lineage>
        <taxon>Eukaryota</taxon>
        <taxon>Fungi</taxon>
        <taxon>Dikarya</taxon>
        <taxon>Ascomycota</taxon>
        <taxon>Pezizomycotina</taxon>
        <taxon>Dothideomycetes</taxon>
        <taxon>Pleosporomycetidae</taxon>
        <taxon>Pleosporales</taxon>
        <taxon>Pleosporineae</taxon>
        <taxon>Leptosphaeriaceae</taxon>
        <taxon>Plenodomus</taxon>
    </lineage>
</organism>
<dbReference type="PANTHER" id="PTHR17630:SF55">
    <property type="entry name" value="DIENELACTONE HYDROLASE FAMILY PROTEIN (AFU_ORTHOLOGUE AFUA_1G01900)"/>
    <property type="match status" value="1"/>
</dbReference>
<evidence type="ECO:0000313" key="3">
    <source>
        <dbReference type="Proteomes" id="UP000799423"/>
    </source>
</evidence>
<protein>
    <submittedName>
        <fullName evidence="2">Alpha/beta-hydrolase</fullName>
    </submittedName>
</protein>
<evidence type="ECO:0000313" key="2">
    <source>
        <dbReference type="EMBL" id="KAF2845023.1"/>
    </source>
</evidence>
<dbReference type="Gene3D" id="3.40.50.1820">
    <property type="entry name" value="alpha/beta hydrolase"/>
    <property type="match status" value="1"/>
</dbReference>
<dbReference type="SUPFAM" id="SSF53474">
    <property type="entry name" value="alpha/beta-Hydrolases"/>
    <property type="match status" value="1"/>
</dbReference>
<accession>A0A6A7APM4</accession>
<dbReference type="InterPro" id="IPR029058">
    <property type="entry name" value="AB_hydrolase_fold"/>
</dbReference>
<name>A0A6A7APM4_9PLEO</name>
<evidence type="ECO:0000259" key="1">
    <source>
        <dbReference type="Pfam" id="PF01738"/>
    </source>
</evidence>
<dbReference type="AlphaFoldDB" id="A0A6A7APM4"/>
<dbReference type="InterPro" id="IPR002925">
    <property type="entry name" value="Dienelactn_hydro"/>
</dbReference>
<sequence length="255" mass="28051">MTSTRKAFSSCCLKSFAWAGTPIGHESRLAGNPTYVTGSNTDIAVLYVHDALGWKFGNARLLADHFAKEANLTVYLPDFFNGEILDTAALLESRWQDVDMAGFTARNSRPIREPEIFASVAALRSQGYSKIGAVGYCYGGWGVLRLASSIDGAPPLVDAAVVAHPSWLTNEDFDNIQVPTMILAPEIDSQFPDDMKMHAFRKLVVEKKAVPLEYAHFPCVSHGCMTKGDEEVEGERAAMIKGKDKAVGWFEEWLK</sequence>
<dbReference type="OrthoDB" id="10019231at2759"/>
<dbReference type="GO" id="GO:0016787">
    <property type="term" value="F:hydrolase activity"/>
    <property type="evidence" value="ECO:0007669"/>
    <property type="project" value="InterPro"/>
</dbReference>